<name>A0AA48LWV8_9ZZZZ</name>
<dbReference type="AlphaFoldDB" id="A0AA48LWV8"/>
<reference evidence="1" key="1">
    <citation type="submission" date="2023-07" db="EMBL/GenBank/DDBJ databases">
        <authorList>
            <person name="Pelsma A.J. K."/>
        </authorList>
    </citation>
    <scope>NUCLEOTIDE SEQUENCE</scope>
</reference>
<protein>
    <submittedName>
        <fullName evidence="1">Uncharacterized protein</fullName>
    </submittedName>
</protein>
<accession>A0AA48LWV8</accession>
<dbReference type="EMBL" id="OY288114">
    <property type="protein sequence ID" value="CAJ0849520.1"/>
    <property type="molecule type" value="Genomic_DNA"/>
</dbReference>
<gene>
    <name evidence="1" type="ORF">AMST5_00137</name>
</gene>
<organism evidence="1">
    <name type="scientific">freshwater sediment metagenome</name>
    <dbReference type="NCBI Taxonomy" id="556182"/>
    <lineage>
        <taxon>unclassified sequences</taxon>
        <taxon>metagenomes</taxon>
        <taxon>ecological metagenomes</taxon>
    </lineage>
</organism>
<sequence length="74" mass="8006">MGVASSLGSPAGAGDSISQALCWATRRNYAYPKCYCGVTGKALAKASWKNQKTAPERKLKVERASLMERMLLRA</sequence>
<evidence type="ECO:0000313" key="1">
    <source>
        <dbReference type="EMBL" id="CAJ0849520.1"/>
    </source>
</evidence>
<proteinExistence type="predicted"/>